<dbReference type="InterPro" id="IPR012495">
    <property type="entry name" value="TadE-like_dom"/>
</dbReference>
<dbReference type="OrthoDB" id="7349713at2"/>
<evidence type="ECO:0000313" key="4">
    <source>
        <dbReference type="Proteomes" id="UP000285523"/>
    </source>
</evidence>
<dbReference type="AlphaFoldDB" id="A0A418V2D5"/>
<name>A0A418V2D5_RHOPL</name>
<dbReference type="Pfam" id="PF07811">
    <property type="entry name" value="TadE"/>
    <property type="match status" value="1"/>
</dbReference>
<feature type="transmembrane region" description="Helical" evidence="1">
    <location>
        <begin position="43"/>
        <end position="66"/>
    </location>
</feature>
<reference evidence="3 4" key="1">
    <citation type="submission" date="2018-09" db="EMBL/GenBank/DDBJ databases">
        <title>Draft genome sequence of Rhodopseudomonas palustris 2.1.18.</title>
        <authorList>
            <person name="Robertson S.L."/>
            <person name="Meyer T.E."/>
            <person name="Kyndt J.A."/>
        </authorList>
    </citation>
    <scope>NUCLEOTIDE SEQUENCE [LARGE SCALE GENOMIC DNA]</scope>
    <source>
        <strain evidence="3 4">2.1.18</strain>
    </source>
</reference>
<protein>
    <submittedName>
        <fullName evidence="3">Pilus assembly protein</fullName>
    </submittedName>
</protein>
<keyword evidence="1" id="KW-0472">Membrane</keyword>
<organism evidence="3 4">
    <name type="scientific">Rhodopseudomonas palustris</name>
    <dbReference type="NCBI Taxonomy" id="1076"/>
    <lineage>
        <taxon>Bacteria</taxon>
        <taxon>Pseudomonadati</taxon>
        <taxon>Pseudomonadota</taxon>
        <taxon>Alphaproteobacteria</taxon>
        <taxon>Hyphomicrobiales</taxon>
        <taxon>Nitrobacteraceae</taxon>
        <taxon>Rhodopseudomonas</taxon>
    </lineage>
</organism>
<dbReference type="EMBL" id="QYYD01000019">
    <property type="protein sequence ID" value="RJF70208.1"/>
    <property type="molecule type" value="Genomic_DNA"/>
</dbReference>
<evidence type="ECO:0000313" key="3">
    <source>
        <dbReference type="EMBL" id="RJF70208.1"/>
    </source>
</evidence>
<keyword evidence="1" id="KW-0812">Transmembrane</keyword>
<accession>A0A418V2D5</accession>
<sequence>MARPLRQWGRLEARENDRRLSRSPSGTASTFCRDGRGSAAIEFALVAPPFFALLFAILETGLVFLAGQVLDNATEDAARLIFTGQRQSKTVNADDFKTEVCKRMPPLFDCGGISIDVNSYGLDSPPKSTNPIIVDGKLVTKDFGFKTGNAGDVVVVRLFYQWPLVVTGLGYNIANLSNSKRLLSTTLAFRNEPF</sequence>
<evidence type="ECO:0000259" key="2">
    <source>
        <dbReference type="Pfam" id="PF07811"/>
    </source>
</evidence>
<proteinExistence type="predicted"/>
<evidence type="ECO:0000256" key="1">
    <source>
        <dbReference type="SAM" id="Phobius"/>
    </source>
</evidence>
<gene>
    <name evidence="3" type="ORF">D4Q52_18080</name>
</gene>
<feature type="domain" description="TadE-like" evidence="2">
    <location>
        <begin position="37"/>
        <end position="79"/>
    </location>
</feature>
<comment type="caution">
    <text evidence="3">The sequence shown here is derived from an EMBL/GenBank/DDBJ whole genome shotgun (WGS) entry which is preliminary data.</text>
</comment>
<keyword evidence="1" id="KW-1133">Transmembrane helix</keyword>
<dbReference type="Proteomes" id="UP000285523">
    <property type="component" value="Unassembled WGS sequence"/>
</dbReference>